<dbReference type="EMBL" id="WHWB01034066">
    <property type="protein sequence ID" value="KAJ7414379.1"/>
    <property type="molecule type" value="Genomic_DNA"/>
</dbReference>
<feature type="region of interest" description="Disordered" evidence="1">
    <location>
        <begin position="180"/>
        <end position="300"/>
    </location>
</feature>
<dbReference type="Gene3D" id="2.60.120.650">
    <property type="entry name" value="Cupin"/>
    <property type="match status" value="1"/>
</dbReference>
<reference evidence="2" key="1">
    <citation type="submission" date="2019-10" db="EMBL/GenBank/DDBJ databases">
        <authorList>
            <person name="Soares A.E.R."/>
            <person name="Aleixo A."/>
            <person name="Schneider P."/>
            <person name="Miyaki C.Y."/>
            <person name="Schneider M.P."/>
            <person name="Mello C."/>
            <person name="Vasconcelos A.T.R."/>
        </authorList>
    </citation>
    <scope>NUCLEOTIDE SEQUENCE</scope>
    <source>
        <tissue evidence="2">Muscle</tissue>
    </source>
</reference>
<evidence type="ECO:0000256" key="1">
    <source>
        <dbReference type="SAM" id="MobiDB-lite"/>
    </source>
</evidence>
<comment type="caution">
    <text evidence="2">The sequence shown here is derived from an EMBL/GenBank/DDBJ whole genome shotgun (WGS) entry which is preliminary data.</text>
</comment>
<proteinExistence type="predicted"/>
<feature type="compositionally biased region" description="Basic residues" evidence="1">
    <location>
        <begin position="267"/>
        <end position="277"/>
    </location>
</feature>
<organism evidence="2 3">
    <name type="scientific">Willisornis vidua</name>
    <name type="common">Xingu scale-backed antbird</name>
    <dbReference type="NCBI Taxonomy" id="1566151"/>
    <lineage>
        <taxon>Eukaryota</taxon>
        <taxon>Metazoa</taxon>
        <taxon>Chordata</taxon>
        <taxon>Craniata</taxon>
        <taxon>Vertebrata</taxon>
        <taxon>Euteleostomi</taxon>
        <taxon>Archelosauria</taxon>
        <taxon>Archosauria</taxon>
        <taxon>Dinosauria</taxon>
        <taxon>Saurischia</taxon>
        <taxon>Theropoda</taxon>
        <taxon>Coelurosauria</taxon>
        <taxon>Aves</taxon>
        <taxon>Neognathae</taxon>
        <taxon>Neoaves</taxon>
        <taxon>Telluraves</taxon>
        <taxon>Australaves</taxon>
        <taxon>Passeriformes</taxon>
        <taxon>Thamnophilidae</taxon>
        <taxon>Willisornis</taxon>
    </lineage>
</organism>
<name>A0ABQ9D4M9_9PASS</name>
<dbReference type="Proteomes" id="UP001145742">
    <property type="component" value="Unassembled WGS sequence"/>
</dbReference>
<dbReference type="PANTHER" id="PTHR10694:SF104">
    <property type="entry name" value="LYSINE-SPECIFIC DEMETHYLASE 4C"/>
    <property type="match status" value="1"/>
</dbReference>
<dbReference type="PANTHER" id="PTHR10694">
    <property type="entry name" value="LYSINE-SPECIFIC DEMETHYLASE"/>
    <property type="match status" value="1"/>
</dbReference>
<protein>
    <submittedName>
        <fullName evidence="2">Lysine-specific demethylase 4C isoform X6</fullName>
    </submittedName>
</protein>
<evidence type="ECO:0000313" key="3">
    <source>
        <dbReference type="Proteomes" id="UP001145742"/>
    </source>
</evidence>
<evidence type="ECO:0000313" key="2">
    <source>
        <dbReference type="EMBL" id="KAJ7414379.1"/>
    </source>
</evidence>
<feature type="compositionally biased region" description="Basic and acidic residues" evidence="1">
    <location>
        <begin position="241"/>
        <end position="253"/>
    </location>
</feature>
<keyword evidence="3" id="KW-1185">Reference proteome</keyword>
<feature type="region of interest" description="Disordered" evidence="1">
    <location>
        <begin position="92"/>
        <end position="113"/>
    </location>
</feature>
<sequence>MNLLLPKAKPISNSGGVHVIANLERIKITMEQLCKKDMVSISMDVFVRKFQPDRYQLWKQGKDLYTIDHTKPTPESTPEVKTWLQRRRKVQKFPKSFQHPRSRSKKLKPPEDKRVSAMVADAEIIVTEAATAGFKVSEESEKKGRVINIEVPSGEEGNSSRMQLDQHLLDHVKVAGSVASKPASDSCEKEESLKPRNQCASSIPYHKAEGQTSETENPDKEESVLTEDDTSNLESCGNSLEHGEVPIVQKKEEDGMEISSSEEIARKKISKSWRHPLNKPPARSPITLVKQQATSDEELPETTLIEEEVQETEAWAKPLVYLWQTRVPSFNAEKEYNATCAEKEPHCAICTLLMPYYKPDSHDDESPPFRGANSAETLMAENEKTKPLIPEMCFIYSEENTENYPSNAFIEEDGTSLLISCAKCYVAMVFLLKKSIMNGCVVDAEKKPGQLVDEGKAVDFVCLDLSKAFDTVFYSISLEKLAVCGLYGWAHVICAIAIPEVRFGNVTERTPIDTSKIPLQRLKLGHVKENNMIHYGEITFILVMYTHDIVVLCLTFHVKAKDLPGNFHMESIQQRYHNL</sequence>
<feature type="compositionally biased region" description="Basic residues" evidence="1">
    <location>
        <begin position="92"/>
        <end position="107"/>
    </location>
</feature>
<accession>A0ABQ9D4M9</accession>
<gene>
    <name evidence="2" type="ORF">WISP_84518</name>
</gene>